<evidence type="ECO:0000313" key="2">
    <source>
        <dbReference type="Proteomes" id="UP000054047"/>
    </source>
</evidence>
<dbReference type="EMBL" id="KN764607">
    <property type="protein sequence ID" value="KIH47909.1"/>
    <property type="molecule type" value="Genomic_DNA"/>
</dbReference>
<proteinExistence type="predicted"/>
<dbReference type="Proteomes" id="UP000054047">
    <property type="component" value="Unassembled WGS sequence"/>
</dbReference>
<dbReference type="OrthoDB" id="3176171at2759"/>
<sequence length="78" mass="9020">MNFLEEKTQGWTRRSVVVRRPYILLFRDEKDLVSHSRHNQSGQRTCRILGGSAGDAQSAQHVFCVYEPSRVPHADHAW</sequence>
<dbReference type="AlphaFoldDB" id="A0A0C2FMK8"/>
<reference evidence="1 2" key="1">
    <citation type="submission" date="2013-12" db="EMBL/GenBank/DDBJ databases">
        <title>Draft genome of the parsitic nematode Ancylostoma duodenale.</title>
        <authorList>
            <person name="Mitreva M."/>
        </authorList>
    </citation>
    <scope>NUCLEOTIDE SEQUENCE [LARGE SCALE GENOMIC DNA]</scope>
    <source>
        <strain evidence="1 2">Zhejiang</strain>
    </source>
</reference>
<organism evidence="1 2">
    <name type="scientific">Ancylostoma duodenale</name>
    <dbReference type="NCBI Taxonomy" id="51022"/>
    <lineage>
        <taxon>Eukaryota</taxon>
        <taxon>Metazoa</taxon>
        <taxon>Ecdysozoa</taxon>
        <taxon>Nematoda</taxon>
        <taxon>Chromadorea</taxon>
        <taxon>Rhabditida</taxon>
        <taxon>Rhabditina</taxon>
        <taxon>Rhabditomorpha</taxon>
        <taxon>Strongyloidea</taxon>
        <taxon>Ancylostomatidae</taxon>
        <taxon>Ancylostomatinae</taxon>
        <taxon>Ancylostoma</taxon>
    </lineage>
</organism>
<protein>
    <recommendedName>
        <fullName evidence="3">PH domain-containing protein</fullName>
    </recommendedName>
</protein>
<name>A0A0C2FMK8_9BILA</name>
<accession>A0A0C2FMK8</accession>
<evidence type="ECO:0008006" key="3">
    <source>
        <dbReference type="Google" id="ProtNLM"/>
    </source>
</evidence>
<gene>
    <name evidence="1" type="ORF">ANCDUO_22026</name>
</gene>
<keyword evidence="2" id="KW-1185">Reference proteome</keyword>
<evidence type="ECO:0000313" key="1">
    <source>
        <dbReference type="EMBL" id="KIH47909.1"/>
    </source>
</evidence>